<feature type="compositionally biased region" description="Polar residues" evidence="1">
    <location>
        <begin position="278"/>
        <end position="291"/>
    </location>
</feature>
<feature type="region of interest" description="Disordered" evidence="1">
    <location>
        <begin position="1700"/>
        <end position="1727"/>
    </location>
</feature>
<feature type="region of interest" description="Disordered" evidence="1">
    <location>
        <begin position="271"/>
        <end position="291"/>
    </location>
</feature>
<feature type="region of interest" description="Disordered" evidence="1">
    <location>
        <begin position="1478"/>
        <end position="1560"/>
    </location>
</feature>
<feature type="compositionally biased region" description="Polar residues" evidence="1">
    <location>
        <begin position="1309"/>
        <end position="1319"/>
    </location>
</feature>
<protein>
    <submittedName>
        <fullName evidence="3">Glutamine-rich protein 2</fullName>
    </submittedName>
</protein>
<feature type="compositionally biased region" description="Low complexity" evidence="1">
    <location>
        <begin position="325"/>
        <end position="338"/>
    </location>
</feature>
<feature type="domain" description="Serine/threonine-protein kinase WNK CCTL2" evidence="2">
    <location>
        <begin position="392"/>
        <end position="466"/>
    </location>
</feature>
<feature type="compositionally biased region" description="Low complexity" evidence="1">
    <location>
        <begin position="1631"/>
        <end position="1642"/>
    </location>
</feature>
<feature type="compositionally biased region" description="Low complexity" evidence="1">
    <location>
        <begin position="526"/>
        <end position="537"/>
    </location>
</feature>
<feature type="compositionally biased region" description="Polar residues" evidence="1">
    <location>
        <begin position="1407"/>
        <end position="1416"/>
    </location>
</feature>
<feature type="compositionally biased region" description="Polar residues" evidence="1">
    <location>
        <begin position="1519"/>
        <end position="1537"/>
    </location>
</feature>
<dbReference type="Pfam" id="PF24889">
    <property type="entry name" value="CCTL2_WNK"/>
    <property type="match status" value="1"/>
</dbReference>
<feature type="compositionally biased region" description="Low complexity" evidence="1">
    <location>
        <begin position="549"/>
        <end position="558"/>
    </location>
</feature>
<feature type="region of interest" description="Disordered" evidence="1">
    <location>
        <begin position="1618"/>
        <end position="1656"/>
    </location>
</feature>
<feature type="compositionally biased region" description="Polar residues" evidence="1">
    <location>
        <begin position="1028"/>
        <end position="1037"/>
    </location>
</feature>
<feature type="region of interest" description="Disordered" evidence="1">
    <location>
        <begin position="325"/>
        <end position="394"/>
    </location>
</feature>
<feature type="region of interest" description="Disordered" evidence="1">
    <location>
        <begin position="1393"/>
        <end position="1424"/>
    </location>
</feature>
<comment type="caution">
    <text evidence="3">The sequence shown here is derived from an EMBL/GenBank/DDBJ whole genome shotgun (WGS) entry which is preliminary data.</text>
</comment>
<feature type="compositionally biased region" description="Low complexity" evidence="1">
    <location>
        <begin position="353"/>
        <end position="371"/>
    </location>
</feature>
<sequence>PQQIPQPQQISQPQQIPQSMQSHQEQQMIFTSQNQQMLPTQQPIPSNFIQPNSMNSPQLIPQQVMQASMPQQVMQTSAPQQVIQNTAAQQVIQSSTPQQVMQNVTSQQQIMQNVTSQQQMMQNATSQQHMMQNATSQPQVMQKATSQPQVMQNATTQQQVTQNATSQQQIMQNATSQQQMMQNAASQQQMMQNTTSQQQVMQNATSQQQVMQNATSQQQMVQNATSQQQVMQNAASQQQVMQNAASQQQVMQNAAAQQQVMQNAASQQQVMQNAASQHQMMQNATTQQQVMQNATTPQQVMQNATSQHQAVQNVATQQQVMQSATSQQQGMQNAAPQQVMQNSTQVSSSIPIQQKLQSQPTSLSSSPNPNNVTKTPSAKSKSRRSNKSSERVPKLVVMSVQNGTLVDCSMDNKLKTITFKFDISDVNPVEVANDLISKDLLSESQSVVFADMVRDIVRQLKLNPNQIPIPTASRRNMDKVRHASLTRQRSPFKTHQRHRSRDEMSTLTQMFDPTIYSLQPLVTPVTVPSQTSSTTSVASNAQHSDHDPSPSSEGHSYSSSLKDIVVVGDAEQQKPIQSDGNYEELDTISRKTSTTSEYTSLSDYTPENTVTRESSVTTSTLRNDITADECNENCDALTTGQFVRSDDSCVIEMTDRTASKAQETVPPPFNENVRSPDLEVPPTQRARKISRFLVTPSVVSVDNESERNIDEAQHEVLKSETVYDGQLQQQQQSYNEDGTMVNVQPIAQFDPSQQQMILSQNNQQPVLGYSGDMIDANQMTDLRNQTIEQFNAAVSNKPLGPESINTLEQLKIGLENITHAHVQTKPKDAQPTVSDFVKSGGQVSDEQIAPTVESPMTYADVAAGSTVQIMNEITGQQFEPVGDIYVQQHPTVQQIQSPQGVPLVTQQPSNVGAIVQTADQVPPPSGDTLSQTTSLYNSRRTSAELALIEQYSKATNDAVTLDNVESAETLRKLSQQGSVDKIEIAPQQPQNTLAALQLKLAQLTFSQQPGQPEQPIYYQQTDEQNQQPYVVPSQDPTETSHVKHEFHQSQLNSPTVQIDISQMKPTSTQSSSAVSTPVIEQNEAVFPQTSDSSNVSATVVQPKQLSDLEQELAKIHQKRYNKDQQGPQSTPPIEQLLPNNATNNAPNIQVMLPNASQSSHPEQVPSNMSVNISIPGASTDSNDSALHVQQQQTARKISRFQVSVVNEATPSIQVQPQDSVRTQFLQNNTTTSLVSSNNATVDEQRYDYGGMNYSNYPNSAIGNELTDQFVEQTSREQYNREEYYRSVNNIGDQNQVTTPKTQKPLERNASATNVGTQKAATGAKEKTRKKSNTMGVRTRSLSQNLQQIFHPFQRGAGAILRSSTQSVASIDKEHSLNKFNSNYKNSLYANAQQNEASTAPSPLPLQRSATQPTEPNKLSRVFRSKSISSPYVPKHSYARTPAELNKELLSKAIAENRFLVQSIQKRHHINHQSKDMTLQPIYQNNEVGSKQRGRPKWTKPKILRPFFSRQNSIEEHHSTSNSQDYSRSFDNLSNESPSTNKSRKKYSKTKSSLQVGKPSNLSLPFGGSCSNLLFSQQKNQNDQSAYQTIHGVSALPTQQMRPTIFKFVQSVKQTNDYSNSDTFDDYDDGSLSDTSSSDVSFDMNSPTVPLKQSSSLSSVPNIQRKPFYSKRTDRFTRMQSLDFTQSIQSQLHAPMINPNVKKTSRTVPHSRTGSPASSPLHSRPVTPTYFDLETRHPPSQQFFKSINQHSFNVSAMTSYGCYQPTNVTIPTINLPKKSSSMSTMVAATPKILNSCTSLSNIVWQNSPSDFKHNLEYARNIIGTMQLEPKSRQQLQLLLQRQHLEEEELRLRHYMELEKFQKNLDLTNQSSSALPQQHHPWMENMSAASSVAPTLQTSQPQMQYSIQNRPQQGTIVVQQSQQQIIQQPTLSSTTPFQLNSTTMPTTTTTYSPSFNSFPSYMETQQIDSGQTLQQLQTVDNSNQVVP</sequence>
<organism evidence="3 4">
    <name type="scientific">Pseudolycoriella hygida</name>
    <dbReference type="NCBI Taxonomy" id="35572"/>
    <lineage>
        <taxon>Eukaryota</taxon>
        <taxon>Metazoa</taxon>
        <taxon>Ecdysozoa</taxon>
        <taxon>Arthropoda</taxon>
        <taxon>Hexapoda</taxon>
        <taxon>Insecta</taxon>
        <taxon>Pterygota</taxon>
        <taxon>Neoptera</taxon>
        <taxon>Endopterygota</taxon>
        <taxon>Diptera</taxon>
        <taxon>Nematocera</taxon>
        <taxon>Sciaroidea</taxon>
        <taxon>Sciaridae</taxon>
        <taxon>Pseudolycoriella</taxon>
    </lineage>
</organism>
<dbReference type="Proteomes" id="UP001151699">
    <property type="component" value="Chromosome B"/>
</dbReference>
<feature type="region of interest" description="Disordered" evidence="1">
    <location>
        <begin position="658"/>
        <end position="682"/>
    </location>
</feature>
<feature type="compositionally biased region" description="Polar residues" evidence="1">
    <location>
        <begin position="1643"/>
        <end position="1656"/>
    </location>
</feature>
<feature type="region of interest" description="Disordered" evidence="1">
    <location>
        <begin position="1028"/>
        <end position="1054"/>
    </location>
</feature>
<evidence type="ECO:0000313" key="3">
    <source>
        <dbReference type="EMBL" id="KAJ6641924.1"/>
    </source>
</evidence>
<feature type="region of interest" description="Disordered" evidence="1">
    <location>
        <begin position="467"/>
        <end position="504"/>
    </location>
</feature>
<keyword evidence="4" id="KW-1185">Reference proteome</keyword>
<evidence type="ECO:0000313" key="4">
    <source>
        <dbReference type="Proteomes" id="UP001151699"/>
    </source>
</evidence>
<reference evidence="3" key="1">
    <citation type="submission" date="2022-07" db="EMBL/GenBank/DDBJ databases">
        <authorList>
            <person name="Trinca V."/>
            <person name="Uliana J.V.C."/>
            <person name="Torres T.T."/>
            <person name="Ward R.J."/>
            <person name="Monesi N."/>
        </authorList>
    </citation>
    <scope>NUCLEOTIDE SEQUENCE</scope>
    <source>
        <strain evidence="3">HSMRA1968</strain>
        <tissue evidence="3">Whole embryos</tissue>
    </source>
</reference>
<dbReference type="EMBL" id="WJQU01000002">
    <property type="protein sequence ID" value="KAJ6641924.1"/>
    <property type="molecule type" value="Genomic_DNA"/>
</dbReference>
<feature type="region of interest" description="Disordered" evidence="1">
    <location>
        <begin position="1290"/>
        <end position="1338"/>
    </location>
</feature>
<accession>A0A9Q0S2B1</accession>
<feature type="compositionally biased region" description="Basic and acidic residues" evidence="1">
    <location>
        <begin position="1038"/>
        <end position="1047"/>
    </location>
</feature>
<feature type="compositionally biased region" description="Basic residues" evidence="1">
    <location>
        <begin position="490"/>
        <end position="499"/>
    </location>
</feature>
<proteinExistence type="predicted"/>
<name>A0A9Q0S2B1_9DIPT</name>
<feature type="compositionally biased region" description="Polar residues" evidence="1">
    <location>
        <begin position="1705"/>
        <end position="1720"/>
    </location>
</feature>
<feature type="region of interest" description="Disordered" evidence="1">
    <location>
        <begin position="526"/>
        <end position="558"/>
    </location>
</feature>
<feature type="region of interest" description="Disordered" evidence="1">
    <location>
        <begin position="1"/>
        <end position="27"/>
    </location>
</feature>
<feature type="region of interest" description="Disordered" evidence="1">
    <location>
        <begin position="180"/>
        <end position="200"/>
    </location>
</feature>
<dbReference type="OrthoDB" id="4062651at2759"/>
<feature type="compositionally biased region" description="Polar residues" evidence="1">
    <location>
        <begin position="1290"/>
        <end position="1301"/>
    </location>
</feature>
<evidence type="ECO:0000256" key="1">
    <source>
        <dbReference type="SAM" id="MobiDB-lite"/>
    </source>
</evidence>
<gene>
    <name evidence="3" type="primary">QRICH2_1</name>
    <name evidence="3" type="ORF">Bhyg_06869</name>
</gene>
<dbReference type="Gene3D" id="3.10.20.90">
    <property type="entry name" value="Phosphatidylinositol 3-kinase Catalytic Subunit, Chain A, domain 1"/>
    <property type="match status" value="1"/>
</dbReference>
<feature type="non-terminal residue" evidence="3">
    <location>
        <position position="1985"/>
    </location>
</feature>
<feature type="compositionally biased region" description="Basic residues" evidence="1">
    <location>
        <begin position="1491"/>
        <end position="1502"/>
    </location>
</feature>
<evidence type="ECO:0000259" key="2">
    <source>
        <dbReference type="Pfam" id="PF24889"/>
    </source>
</evidence>
<dbReference type="InterPro" id="IPR056865">
    <property type="entry name" value="CCTL2_WNK"/>
</dbReference>
<feature type="region of interest" description="Disordered" evidence="1">
    <location>
        <begin position="572"/>
        <end position="617"/>
    </location>
</feature>
<feature type="compositionally biased region" description="Polar residues" evidence="1">
    <location>
        <begin position="339"/>
        <end position="352"/>
    </location>
</feature>
<feature type="compositionally biased region" description="Polar residues" evidence="1">
    <location>
        <begin position="590"/>
        <end position="608"/>
    </location>
</feature>